<evidence type="ECO:0000256" key="1">
    <source>
        <dbReference type="SAM" id="MobiDB-lite"/>
    </source>
</evidence>
<evidence type="ECO:0008006" key="4">
    <source>
        <dbReference type="Google" id="ProtNLM"/>
    </source>
</evidence>
<sequence length="216" mass="24076">MGKKNLTTLDQRIDTGSITVSLRRGKELAKRLNKMEDKGKTAIKRTTSDIKNRVPGWVSKGVRQYYGVDRDAIDEAAQKPSRGKLRINVTGVAVDGISIEYKGRTLTPLHFKMKPTERPARKKYVVKATILKGQRTSLGAGTFLGRGGKKNKDGSKSQSSPVLPWQRESDGKYPIKVVRTVSVPQMIDGRARGAVEEQINNGVEKRFNHHIHQAMK</sequence>
<dbReference type="Proteomes" id="UP000823935">
    <property type="component" value="Unassembled WGS sequence"/>
</dbReference>
<protein>
    <recommendedName>
        <fullName evidence="4">Prophage minor tail protein Z (GPZ)</fullName>
    </recommendedName>
</protein>
<comment type="caution">
    <text evidence="2">The sequence shown here is derived from an EMBL/GenBank/DDBJ whole genome shotgun (WGS) entry which is preliminary data.</text>
</comment>
<dbReference type="EMBL" id="DVIQ01000073">
    <property type="protein sequence ID" value="HIS32249.1"/>
    <property type="molecule type" value="Genomic_DNA"/>
</dbReference>
<dbReference type="AlphaFoldDB" id="A0A9D1EUT8"/>
<gene>
    <name evidence="2" type="ORF">IAB44_12010</name>
</gene>
<reference evidence="2" key="2">
    <citation type="journal article" date="2021" name="PeerJ">
        <title>Extensive microbial diversity within the chicken gut microbiome revealed by metagenomics and culture.</title>
        <authorList>
            <person name="Gilroy R."/>
            <person name="Ravi A."/>
            <person name="Getino M."/>
            <person name="Pursley I."/>
            <person name="Horton D.L."/>
            <person name="Alikhan N.F."/>
            <person name="Baker D."/>
            <person name="Gharbi K."/>
            <person name="Hall N."/>
            <person name="Watson M."/>
            <person name="Adriaenssens E.M."/>
            <person name="Foster-Nyarko E."/>
            <person name="Jarju S."/>
            <person name="Secka A."/>
            <person name="Antonio M."/>
            <person name="Oren A."/>
            <person name="Chaudhuri R.R."/>
            <person name="La Ragione R."/>
            <person name="Hildebrand F."/>
            <person name="Pallen M.J."/>
        </authorList>
    </citation>
    <scope>NUCLEOTIDE SEQUENCE</scope>
    <source>
        <strain evidence="2">CHK190-19873</strain>
    </source>
</reference>
<organism evidence="2 3">
    <name type="scientific">Candidatus Limivivens intestinipullorum</name>
    <dbReference type="NCBI Taxonomy" id="2840858"/>
    <lineage>
        <taxon>Bacteria</taxon>
        <taxon>Bacillati</taxon>
        <taxon>Bacillota</taxon>
        <taxon>Clostridia</taxon>
        <taxon>Lachnospirales</taxon>
        <taxon>Lachnospiraceae</taxon>
        <taxon>Lachnospiraceae incertae sedis</taxon>
        <taxon>Candidatus Limivivens</taxon>
    </lineage>
</organism>
<proteinExistence type="predicted"/>
<evidence type="ECO:0000313" key="3">
    <source>
        <dbReference type="Proteomes" id="UP000823935"/>
    </source>
</evidence>
<accession>A0A9D1EUT8</accession>
<evidence type="ECO:0000313" key="2">
    <source>
        <dbReference type="EMBL" id="HIS32249.1"/>
    </source>
</evidence>
<feature type="region of interest" description="Disordered" evidence="1">
    <location>
        <begin position="141"/>
        <end position="168"/>
    </location>
</feature>
<name>A0A9D1EUT8_9FIRM</name>
<reference evidence="2" key="1">
    <citation type="submission" date="2020-10" db="EMBL/GenBank/DDBJ databases">
        <authorList>
            <person name="Gilroy R."/>
        </authorList>
    </citation>
    <scope>NUCLEOTIDE SEQUENCE</scope>
    <source>
        <strain evidence="2">CHK190-19873</strain>
    </source>
</reference>